<dbReference type="AlphaFoldDB" id="E7GD19"/>
<dbReference type="Pfam" id="PF01476">
    <property type="entry name" value="LysM"/>
    <property type="match status" value="1"/>
</dbReference>
<proteinExistence type="predicted"/>
<sequence length="242" mass="27777">MQKIYFKKLVDLNHQLKELVSISVDESINYKMESQGMRAVGSIMMNGDYKDEKGKHSFHESIDLDIMALFEKITDKRDFHVKVEDFDYVINEGNLSLVIQACVYGVLDDEDRVIETSAPRVEETNDEAVVEEIESLLREEDVVEEVPEVEIPVVEIPKEIAIPVVETAPVAAIKEETVEMKKEIPEEDDDEDIGTYYLYVVQDGDSYQSVAAHYQVDEYKLKDYNHDRPLTKGTIVIVPYYS</sequence>
<comment type="caution">
    <text evidence="2">The sequence shown here is derived from an EMBL/GenBank/DDBJ whole genome shotgun (WGS) entry which is preliminary data.</text>
</comment>
<dbReference type="HOGENOM" id="CLU_1048496_0_0_9"/>
<reference evidence="2 3" key="1">
    <citation type="submission" date="2010-12" db="EMBL/GenBank/DDBJ databases">
        <title>The Genome Sequence of Coprobacillus sp. strain 29_1.</title>
        <authorList>
            <consortium name="The Broad Institute Genome Sequencing Platform"/>
            <person name="Earl A."/>
            <person name="Ward D."/>
            <person name="Feldgarden M."/>
            <person name="Gevers D."/>
            <person name="Daigneault M."/>
            <person name="Sibley C.D."/>
            <person name="White A."/>
            <person name="Strauss J."/>
            <person name="Allen-Vercoe E."/>
            <person name="Young S.K."/>
            <person name="Zeng Q."/>
            <person name="Gargeya S."/>
            <person name="Fitzgerald M."/>
            <person name="Haas B."/>
            <person name="Abouelleil A."/>
            <person name="Alvarado L."/>
            <person name="Arachchi H.M."/>
            <person name="Berlin A."/>
            <person name="Brown A."/>
            <person name="Chapman S.B."/>
            <person name="Chen Z."/>
            <person name="Dunbar C."/>
            <person name="Freedman E."/>
            <person name="Gearin G."/>
            <person name="Gellesch M."/>
            <person name="Goldberg J."/>
            <person name="Griggs A."/>
            <person name="Gujja S."/>
            <person name="Heilman E."/>
            <person name="Heiman D."/>
            <person name="Howarth C."/>
            <person name="Larson L."/>
            <person name="Lui A."/>
            <person name="MacDonald P.J.P."/>
            <person name="Mehta T."/>
            <person name="Montmayeur A."/>
            <person name="Murphy C."/>
            <person name="Neiman D."/>
            <person name="Pearson M."/>
            <person name="Priest M."/>
            <person name="Roberts A."/>
            <person name="Saif S."/>
            <person name="Shea T."/>
            <person name="Shenoy N."/>
            <person name="Sisk P."/>
            <person name="Stolte C."/>
            <person name="Sykes S."/>
            <person name="White J."/>
            <person name="Yandava C."/>
            <person name="Nusbaum C."/>
            <person name="Birren B."/>
        </authorList>
    </citation>
    <scope>NUCLEOTIDE SEQUENCE [LARGE SCALE GENOMIC DNA]</scope>
    <source>
        <strain evidence="2 3">29_1</strain>
    </source>
</reference>
<dbReference type="SUPFAM" id="SSF54106">
    <property type="entry name" value="LysM domain"/>
    <property type="match status" value="1"/>
</dbReference>
<dbReference type="InterPro" id="IPR018392">
    <property type="entry name" value="LysM"/>
</dbReference>
<dbReference type="eggNOG" id="ENOG5031CRQ">
    <property type="taxonomic scope" value="Bacteria"/>
</dbReference>
<dbReference type="Pfam" id="PF20918">
    <property type="entry name" value="SPOCS_spoVID-N"/>
    <property type="match status" value="1"/>
</dbReference>
<dbReference type="InterPro" id="IPR036779">
    <property type="entry name" value="LysM_dom_sf"/>
</dbReference>
<dbReference type="EMBL" id="ADKX01000039">
    <property type="protein sequence ID" value="EFW04378.1"/>
    <property type="molecule type" value="Genomic_DNA"/>
</dbReference>
<keyword evidence="3" id="KW-1185">Reference proteome</keyword>
<dbReference type="OrthoDB" id="1642060at2"/>
<organism evidence="2 3">
    <name type="scientific">Coprobacillus cateniformis</name>
    <dbReference type="NCBI Taxonomy" id="100884"/>
    <lineage>
        <taxon>Bacteria</taxon>
        <taxon>Bacillati</taxon>
        <taxon>Bacillota</taxon>
        <taxon>Erysipelotrichia</taxon>
        <taxon>Erysipelotrichales</taxon>
        <taxon>Coprobacillaceae</taxon>
        <taxon>Coprobacillus</taxon>
    </lineage>
</organism>
<evidence type="ECO:0000313" key="2">
    <source>
        <dbReference type="EMBL" id="EFW04378.1"/>
    </source>
</evidence>
<dbReference type="CDD" id="cd00118">
    <property type="entry name" value="LysM"/>
    <property type="match status" value="1"/>
</dbReference>
<dbReference type="STRING" id="100884.GCA_000269565_00315"/>
<evidence type="ECO:0000259" key="1">
    <source>
        <dbReference type="PROSITE" id="PS51782"/>
    </source>
</evidence>
<feature type="domain" description="LysM" evidence="1">
    <location>
        <begin position="197"/>
        <end position="242"/>
    </location>
</feature>
<accession>E7GD19</accession>
<name>E7GD19_9FIRM</name>
<dbReference type="PROSITE" id="PS51782">
    <property type="entry name" value="LYSM"/>
    <property type="match status" value="1"/>
</dbReference>
<dbReference type="RefSeq" id="WP_008789749.1">
    <property type="nucleotide sequence ID" value="NZ_AKCB01000001.1"/>
</dbReference>
<protein>
    <recommendedName>
        <fullName evidence="1">LysM domain-containing protein</fullName>
    </recommendedName>
</protein>
<dbReference type="Proteomes" id="UP000003157">
    <property type="component" value="Unassembled WGS sequence"/>
</dbReference>
<dbReference type="InterPro" id="IPR048862">
    <property type="entry name" value="SPOCS_spoVID_N"/>
</dbReference>
<evidence type="ECO:0000313" key="3">
    <source>
        <dbReference type="Proteomes" id="UP000003157"/>
    </source>
</evidence>
<dbReference type="GeneID" id="78228237"/>
<gene>
    <name evidence="2" type="ORF">HMPREF9488_02662</name>
</gene>